<proteinExistence type="predicted"/>
<dbReference type="PANTHER" id="PTHR46796:SF12">
    <property type="entry name" value="HTH-TYPE DNA-BINDING TRANSCRIPTIONAL ACTIVATOR EUTR"/>
    <property type="match status" value="1"/>
</dbReference>
<keyword evidence="6" id="KW-1185">Reference proteome</keyword>
<accession>A0ABS8XD89</accession>
<keyword evidence="3" id="KW-0804">Transcription</keyword>
<dbReference type="Pfam" id="PF12833">
    <property type="entry name" value="HTH_18"/>
    <property type="match status" value="1"/>
</dbReference>
<evidence type="ECO:0000313" key="6">
    <source>
        <dbReference type="Proteomes" id="UP001201463"/>
    </source>
</evidence>
<dbReference type="SMART" id="SM00342">
    <property type="entry name" value="HTH_ARAC"/>
    <property type="match status" value="1"/>
</dbReference>
<feature type="domain" description="HTH araC/xylS-type" evidence="4">
    <location>
        <begin position="227"/>
        <end position="313"/>
    </location>
</feature>
<organism evidence="5 6">
    <name type="scientific">Pelomonas caseinilytica</name>
    <dbReference type="NCBI Taxonomy" id="2906763"/>
    <lineage>
        <taxon>Bacteria</taxon>
        <taxon>Pseudomonadati</taxon>
        <taxon>Pseudomonadota</taxon>
        <taxon>Betaproteobacteria</taxon>
        <taxon>Burkholderiales</taxon>
        <taxon>Sphaerotilaceae</taxon>
        <taxon>Roseateles</taxon>
    </lineage>
</organism>
<reference evidence="5 6" key="1">
    <citation type="submission" date="2021-12" db="EMBL/GenBank/DDBJ databases">
        <title>Genome seq of p7.</title>
        <authorList>
            <person name="Seo T."/>
        </authorList>
    </citation>
    <scope>NUCLEOTIDE SEQUENCE [LARGE SCALE GENOMIC DNA]</scope>
    <source>
        <strain evidence="5 6">P7</strain>
    </source>
</reference>
<name>A0ABS8XD89_9BURK</name>
<keyword evidence="2" id="KW-0238">DNA-binding</keyword>
<evidence type="ECO:0000256" key="1">
    <source>
        <dbReference type="ARBA" id="ARBA00023015"/>
    </source>
</evidence>
<dbReference type="Gene3D" id="1.10.10.60">
    <property type="entry name" value="Homeodomain-like"/>
    <property type="match status" value="1"/>
</dbReference>
<protein>
    <submittedName>
        <fullName evidence="5">Helix-turn-helix domain-containing protein</fullName>
    </submittedName>
</protein>
<keyword evidence="1" id="KW-0805">Transcription regulation</keyword>
<dbReference type="RefSeq" id="WP_233389733.1">
    <property type="nucleotide sequence ID" value="NZ_JAJTWT010000002.1"/>
</dbReference>
<comment type="caution">
    <text evidence="5">The sequence shown here is derived from an EMBL/GenBank/DDBJ whole genome shotgun (WGS) entry which is preliminary data.</text>
</comment>
<dbReference type="PANTHER" id="PTHR46796">
    <property type="entry name" value="HTH-TYPE TRANSCRIPTIONAL ACTIVATOR RHAS-RELATED"/>
    <property type="match status" value="1"/>
</dbReference>
<dbReference type="InterPro" id="IPR018060">
    <property type="entry name" value="HTH_AraC"/>
</dbReference>
<evidence type="ECO:0000256" key="2">
    <source>
        <dbReference type="ARBA" id="ARBA00023125"/>
    </source>
</evidence>
<dbReference type="InterPro" id="IPR050204">
    <property type="entry name" value="AraC_XylS_family_regulators"/>
</dbReference>
<dbReference type="Proteomes" id="UP001201463">
    <property type="component" value="Unassembled WGS sequence"/>
</dbReference>
<dbReference type="PROSITE" id="PS01124">
    <property type="entry name" value="HTH_ARAC_FAMILY_2"/>
    <property type="match status" value="1"/>
</dbReference>
<gene>
    <name evidence="5" type="ORF">LXT12_04020</name>
</gene>
<evidence type="ECO:0000259" key="4">
    <source>
        <dbReference type="PROSITE" id="PS01124"/>
    </source>
</evidence>
<dbReference type="EMBL" id="JAJTWT010000002">
    <property type="protein sequence ID" value="MCE4536421.1"/>
    <property type="molecule type" value="Genomic_DNA"/>
</dbReference>
<sequence>MDLTVEHFEDVHLHAASVHAWEQTYSQLSPGLVRSSLCQIEGSRFQFFRERVNQRLVQHGQAPRDRVCFALPLSWPGSACLQGREADDSSIFILGGGDEFLFHMPQGLDLLSITFDRETFMQTLDESPWSGDSRQWLRQPVLRLPERRLAQARQRLLQLLGRSIEDVQGAVQGLAEEELERDLLEELICLVADPEFDRDQRHASSPGSYIVEKCHQMTLNAPQVAPSVIDLCERLRISRRTVQNSFRAVTQTTPVNYIRCIRLNGVRRELLGSQPGELSIGDAAGRWGFYHLSHFAADYQALFGELPSQTRRAGGTSGSRRAAA</sequence>
<evidence type="ECO:0000313" key="5">
    <source>
        <dbReference type="EMBL" id="MCE4536421.1"/>
    </source>
</evidence>
<evidence type="ECO:0000256" key="3">
    <source>
        <dbReference type="ARBA" id="ARBA00023163"/>
    </source>
</evidence>